<evidence type="ECO:0000313" key="1">
    <source>
        <dbReference type="EMBL" id="QBK92994.1"/>
    </source>
</evidence>
<keyword evidence="1" id="KW-0378">Hydrolase</keyword>
<gene>
    <name evidence="1" type="ORF">LCPAC403_01280</name>
</gene>
<accession>A0A481ZAQ1</accession>
<protein>
    <submittedName>
        <fullName evidence="1">Restriction endonuclease</fullName>
    </submittedName>
</protein>
<keyword evidence="1" id="KW-0540">Nuclease</keyword>
<organism evidence="1">
    <name type="scientific">Pithovirus LCPAC403</name>
    <dbReference type="NCBI Taxonomy" id="2506596"/>
    <lineage>
        <taxon>Viruses</taxon>
        <taxon>Pithoviruses</taxon>
    </lineage>
</organism>
<proteinExistence type="predicted"/>
<sequence>MWKRSKGKPGKTEEKEPRWKSEEKCRDIFESLFQGYKFPKCRPYFLQRLELDGYSTKLLLAFEFDGQQHFQHVKHFHKTKKEFQAQQARDKKKNHLCKKNGVKLVRVPYNYNKDGLTMENYIVGELKKLGFKFNVIMVPKYIAIVEEEYEEVKIDETIKIKLNIELCNIIGVSSSNLITTRERIMSNRDKLDKLIPKLRNAFELKSTSQPKSITGYLSFINSVLKKSKAVLKAIEPGVYELRKKV</sequence>
<dbReference type="GO" id="GO:0004519">
    <property type="term" value="F:endonuclease activity"/>
    <property type="evidence" value="ECO:0007669"/>
    <property type="project" value="UniProtKB-KW"/>
</dbReference>
<dbReference type="EMBL" id="MK500589">
    <property type="protein sequence ID" value="QBK92994.1"/>
    <property type="molecule type" value="Genomic_DNA"/>
</dbReference>
<reference evidence="1" key="1">
    <citation type="journal article" date="2019" name="MBio">
        <title>Virus Genomes from Deep Sea Sediments Expand the Ocean Megavirome and Support Independent Origins of Viral Gigantism.</title>
        <authorList>
            <person name="Backstrom D."/>
            <person name="Yutin N."/>
            <person name="Jorgensen S.L."/>
            <person name="Dharamshi J."/>
            <person name="Homa F."/>
            <person name="Zaremba-Niedwiedzka K."/>
            <person name="Spang A."/>
            <person name="Wolf Y.I."/>
            <person name="Koonin E.V."/>
            <person name="Ettema T.J."/>
        </authorList>
    </citation>
    <scope>NUCLEOTIDE SEQUENCE</scope>
</reference>
<keyword evidence="1" id="KW-0255">Endonuclease</keyword>
<dbReference type="Gene3D" id="3.40.960.10">
    <property type="entry name" value="VSR Endonuclease"/>
    <property type="match status" value="1"/>
</dbReference>
<name>A0A481ZAQ1_9VIRU</name>